<reference evidence="1 2" key="1">
    <citation type="submission" date="2016-11" db="EMBL/GenBank/DDBJ databases">
        <authorList>
            <person name="Jaros S."/>
            <person name="Januszkiewicz K."/>
            <person name="Wedrychowicz H."/>
        </authorList>
    </citation>
    <scope>NUCLEOTIDE SEQUENCE [LARGE SCALE GENOMIC DNA]</scope>
    <source>
        <strain evidence="1 2">CGMCC 4.5723</strain>
    </source>
</reference>
<dbReference type="AlphaFoldDB" id="A0A1M6UPD5"/>
<evidence type="ECO:0000313" key="2">
    <source>
        <dbReference type="Proteomes" id="UP000184452"/>
    </source>
</evidence>
<organism evidence="1 2">
    <name type="scientific">Nocardiopsis flavescens</name>
    <dbReference type="NCBI Taxonomy" id="758803"/>
    <lineage>
        <taxon>Bacteria</taxon>
        <taxon>Bacillati</taxon>
        <taxon>Actinomycetota</taxon>
        <taxon>Actinomycetes</taxon>
        <taxon>Streptosporangiales</taxon>
        <taxon>Nocardiopsidaceae</taxon>
        <taxon>Nocardiopsis</taxon>
    </lineage>
</organism>
<name>A0A1M6UPD5_9ACTN</name>
<accession>A0A1M6UPD5</accession>
<keyword evidence="2" id="KW-1185">Reference proteome</keyword>
<dbReference type="OrthoDB" id="287971at2"/>
<dbReference type="RefSeq" id="WP_143173506.1">
    <property type="nucleotide sequence ID" value="NZ_FQZK01000029.1"/>
</dbReference>
<evidence type="ECO:0000313" key="1">
    <source>
        <dbReference type="EMBL" id="SHK71077.1"/>
    </source>
</evidence>
<proteinExistence type="predicted"/>
<gene>
    <name evidence="1" type="ORF">SAMN05421803_12914</name>
</gene>
<dbReference type="Proteomes" id="UP000184452">
    <property type="component" value="Unassembled WGS sequence"/>
</dbReference>
<sequence>MNDTDATTIQWLNLLHGSPSFVIRIDPRTSTPTVVQVEVVPDDDGVYWIAGTTTLPRGDVLPSVFQVDTAAGGSLLGVHWKIHGRWMSSSDRTQVLAALDAGEGDMFPFNWTYVVPLARNVYLDGTGASEGTA</sequence>
<protein>
    <submittedName>
        <fullName evidence="1">Uncharacterized protein</fullName>
    </submittedName>
</protein>
<dbReference type="STRING" id="758803.SAMN05421803_12914"/>
<dbReference type="EMBL" id="FQZK01000029">
    <property type="protein sequence ID" value="SHK71077.1"/>
    <property type="molecule type" value="Genomic_DNA"/>
</dbReference>